<dbReference type="InterPro" id="IPR020846">
    <property type="entry name" value="MFS_dom"/>
</dbReference>
<reference evidence="8 9" key="1">
    <citation type="submission" date="2015-02" db="EMBL/GenBank/DDBJ databases">
        <title>Improved understanding of the partial-nitritation anammox process through 23 genomes representing the majority of the microbial community.</title>
        <authorList>
            <person name="Speth D.R."/>
            <person name="In T Zandt M."/>
            <person name="Guerrero Cruz S."/>
            <person name="Jetten M.S."/>
            <person name="Dutilh B.E."/>
        </authorList>
    </citation>
    <scope>NUCLEOTIDE SEQUENCE [LARGE SCALE GENOMIC DNA]</scope>
    <source>
        <strain evidence="8">OLB20</strain>
    </source>
</reference>
<sequence>MGKYLPIFLLTFVNVIGFSLLIPVMPVVAEKYVDPSLVGVVYGGLISSYALFQFLFAPILGSLSDKYGRKPVLMLSQAGTTLSWVIFGIGVLLPDVPVAGLSLPLIVVALSRVVDGITGGNISAAQAWVSDMTEPKDRTRVYGLLGATFGIGFLFGPAIGGISSSTPIGFLGTAIVAFLISAVTLIVMARKLPESLPEQKRDRELHIHFARELNILHKISGFSHNKFVTRLLLIRVFFALVFSSYTTIIILYLNSGFGLGQLGLGLMMSIIGIYSIFNQAYLINRFVRARGELFSVYLGIVLTFSGLLILPLIPTGLIVPGTAVNMSLVLVMINAYFLNLGITLSMPTFKTLLTSQVAPTKQGVITGIDESLLALGQGVTPILAGGLYSAFGLLTFVVFAAMLLIPNIIIWLQTGHPVLRLPEDSTSVR</sequence>
<dbReference type="Pfam" id="PF07690">
    <property type="entry name" value="MFS_1"/>
    <property type="match status" value="1"/>
</dbReference>
<keyword evidence="2" id="KW-0813">Transport</keyword>
<feature type="transmembrane region" description="Helical" evidence="6">
    <location>
        <begin position="105"/>
        <end position="129"/>
    </location>
</feature>
<dbReference type="InterPro" id="IPR036259">
    <property type="entry name" value="MFS_trans_sf"/>
</dbReference>
<feature type="transmembrane region" description="Helical" evidence="6">
    <location>
        <begin position="294"/>
        <end position="314"/>
    </location>
</feature>
<gene>
    <name evidence="8" type="primary">tetA</name>
    <name evidence="8" type="ORF">TR69_WS6001001384</name>
</gene>
<evidence type="ECO:0000256" key="4">
    <source>
        <dbReference type="ARBA" id="ARBA00022989"/>
    </source>
</evidence>
<dbReference type="GO" id="GO:0022857">
    <property type="term" value="F:transmembrane transporter activity"/>
    <property type="evidence" value="ECO:0007669"/>
    <property type="project" value="InterPro"/>
</dbReference>
<comment type="caution">
    <text evidence="8">The sequence shown here is derived from an EMBL/GenBank/DDBJ whole genome shotgun (WGS) entry which is preliminary data.</text>
</comment>
<dbReference type="InterPro" id="IPR001958">
    <property type="entry name" value="Tet-R_TetA/multi-R_MdtG-like"/>
</dbReference>
<organism evidence="8 9">
    <name type="scientific">candidate division WS6 bacterium OLB20</name>
    <dbReference type="NCBI Taxonomy" id="1617426"/>
    <lineage>
        <taxon>Bacteria</taxon>
        <taxon>Candidatus Dojkabacteria</taxon>
    </lineage>
</organism>
<dbReference type="STRING" id="1617426.TR69_WS6001001384"/>
<dbReference type="PROSITE" id="PS50850">
    <property type="entry name" value="MFS"/>
    <property type="match status" value="1"/>
</dbReference>
<evidence type="ECO:0000256" key="2">
    <source>
        <dbReference type="ARBA" id="ARBA00022448"/>
    </source>
</evidence>
<dbReference type="PANTHER" id="PTHR23504">
    <property type="entry name" value="MAJOR FACILITATOR SUPERFAMILY DOMAIN-CONTAINING PROTEIN 10"/>
    <property type="match status" value="1"/>
</dbReference>
<feature type="transmembrane region" description="Helical" evidence="6">
    <location>
        <begin position="7"/>
        <end position="28"/>
    </location>
</feature>
<keyword evidence="5 6" id="KW-0472">Membrane</keyword>
<dbReference type="AlphaFoldDB" id="A0A136LWQ4"/>
<dbReference type="Proteomes" id="UP000070457">
    <property type="component" value="Unassembled WGS sequence"/>
</dbReference>
<feature type="transmembrane region" description="Helical" evidence="6">
    <location>
        <begin position="40"/>
        <end position="60"/>
    </location>
</feature>
<proteinExistence type="predicted"/>
<evidence type="ECO:0000256" key="6">
    <source>
        <dbReference type="SAM" id="Phobius"/>
    </source>
</evidence>
<dbReference type="InterPro" id="IPR011701">
    <property type="entry name" value="MFS"/>
</dbReference>
<dbReference type="EMBL" id="JYNZ01000005">
    <property type="protein sequence ID" value="KXK26090.1"/>
    <property type="molecule type" value="Genomic_DNA"/>
</dbReference>
<evidence type="ECO:0000256" key="5">
    <source>
        <dbReference type="ARBA" id="ARBA00023136"/>
    </source>
</evidence>
<evidence type="ECO:0000313" key="8">
    <source>
        <dbReference type="EMBL" id="KXK26090.1"/>
    </source>
</evidence>
<evidence type="ECO:0000313" key="9">
    <source>
        <dbReference type="Proteomes" id="UP000070457"/>
    </source>
</evidence>
<dbReference type="GO" id="GO:0016020">
    <property type="term" value="C:membrane"/>
    <property type="evidence" value="ECO:0007669"/>
    <property type="project" value="UniProtKB-SubCell"/>
</dbReference>
<dbReference type="CDD" id="cd17330">
    <property type="entry name" value="MFS_SLC46_TetA_like"/>
    <property type="match status" value="1"/>
</dbReference>
<feature type="transmembrane region" description="Helical" evidence="6">
    <location>
        <begin position="387"/>
        <end position="412"/>
    </location>
</feature>
<dbReference type="PANTHER" id="PTHR23504:SF15">
    <property type="entry name" value="MAJOR FACILITATOR SUPERFAMILY (MFS) PROFILE DOMAIN-CONTAINING PROTEIN"/>
    <property type="match status" value="1"/>
</dbReference>
<protein>
    <submittedName>
        <fullName evidence="8">Tetracycline resistance protein, class C</fullName>
    </submittedName>
</protein>
<name>A0A136LWQ4_9BACT</name>
<comment type="subcellular location">
    <subcellularLocation>
        <location evidence="1">Membrane</location>
        <topology evidence="1">Multi-pass membrane protein</topology>
    </subcellularLocation>
</comment>
<feature type="transmembrane region" description="Helical" evidence="6">
    <location>
        <begin position="259"/>
        <end position="282"/>
    </location>
</feature>
<feature type="transmembrane region" description="Helical" evidence="6">
    <location>
        <begin position="141"/>
        <end position="162"/>
    </location>
</feature>
<keyword evidence="3 6" id="KW-0812">Transmembrane</keyword>
<dbReference type="Gene3D" id="1.20.1250.20">
    <property type="entry name" value="MFS general substrate transporter like domains"/>
    <property type="match status" value="1"/>
</dbReference>
<feature type="transmembrane region" description="Helical" evidence="6">
    <location>
        <begin position="232"/>
        <end position="253"/>
    </location>
</feature>
<feature type="transmembrane region" description="Helical" evidence="6">
    <location>
        <begin position="168"/>
        <end position="189"/>
    </location>
</feature>
<keyword evidence="4 6" id="KW-1133">Transmembrane helix</keyword>
<feature type="transmembrane region" description="Helical" evidence="6">
    <location>
        <begin position="72"/>
        <end position="93"/>
    </location>
</feature>
<feature type="domain" description="Major facilitator superfamily (MFS) profile" evidence="7">
    <location>
        <begin position="3"/>
        <end position="418"/>
    </location>
</feature>
<evidence type="ECO:0000256" key="3">
    <source>
        <dbReference type="ARBA" id="ARBA00022692"/>
    </source>
</evidence>
<feature type="transmembrane region" description="Helical" evidence="6">
    <location>
        <begin position="326"/>
        <end position="346"/>
    </location>
</feature>
<dbReference type="PRINTS" id="PR01035">
    <property type="entry name" value="TCRTETA"/>
</dbReference>
<accession>A0A136LWQ4</accession>
<evidence type="ECO:0000256" key="1">
    <source>
        <dbReference type="ARBA" id="ARBA00004141"/>
    </source>
</evidence>
<evidence type="ECO:0000259" key="7">
    <source>
        <dbReference type="PROSITE" id="PS50850"/>
    </source>
</evidence>
<dbReference type="SUPFAM" id="SSF103473">
    <property type="entry name" value="MFS general substrate transporter"/>
    <property type="match status" value="1"/>
</dbReference>